<dbReference type="InterPro" id="IPR003591">
    <property type="entry name" value="Leu-rich_rpt_typical-subtyp"/>
</dbReference>
<dbReference type="FunFam" id="3.80.10.10:FF:000230">
    <property type="entry name" value="Leucine-rich repeat-containing protein 57"/>
    <property type="match status" value="1"/>
</dbReference>
<dbReference type="EMBL" id="JAPXFL010000012">
    <property type="protein sequence ID" value="KAK9498274.1"/>
    <property type="molecule type" value="Genomic_DNA"/>
</dbReference>
<dbReference type="SUPFAM" id="SSF52058">
    <property type="entry name" value="L domain-like"/>
    <property type="match status" value="1"/>
</dbReference>
<dbReference type="PANTHER" id="PTHR48051:SF1">
    <property type="entry name" value="RAS SUPPRESSOR PROTEIN 1"/>
    <property type="match status" value="1"/>
</dbReference>
<dbReference type="Proteomes" id="UP001461498">
    <property type="component" value="Unassembled WGS sequence"/>
</dbReference>
<dbReference type="InterPro" id="IPR032675">
    <property type="entry name" value="LRR_dom_sf"/>
</dbReference>
<organism evidence="3 4">
    <name type="scientific">Rhynocoris fuscipes</name>
    <dbReference type="NCBI Taxonomy" id="488301"/>
    <lineage>
        <taxon>Eukaryota</taxon>
        <taxon>Metazoa</taxon>
        <taxon>Ecdysozoa</taxon>
        <taxon>Arthropoda</taxon>
        <taxon>Hexapoda</taxon>
        <taxon>Insecta</taxon>
        <taxon>Pterygota</taxon>
        <taxon>Neoptera</taxon>
        <taxon>Paraneoptera</taxon>
        <taxon>Hemiptera</taxon>
        <taxon>Heteroptera</taxon>
        <taxon>Panheteroptera</taxon>
        <taxon>Cimicomorpha</taxon>
        <taxon>Reduviidae</taxon>
        <taxon>Harpactorinae</taxon>
        <taxon>Harpactorini</taxon>
        <taxon>Rhynocoris</taxon>
    </lineage>
</organism>
<dbReference type="PROSITE" id="PS51450">
    <property type="entry name" value="LRR"/>
    <property type="match status" value="5"/>
</dbReference>
<keyword evidence="1" id="KW-0433">Leucine-rich repeat</keyword>
<comment type="caution">
    <text evidence="3">The sequence shown here is derived from an EMBL/GenBank/DDBJ whole genome shotgun (WGS) entry which is preliminary data.</text>
</comment>
<dbReference type="PRINTS" id="PR00019">
    <property type="entry name" value="LEURICHRPT"/>
</dbReference>
<name>A0AAW1CIF0_9HEMI</name>
<dbReference type="InterPro" id="IPR050216">
    <property type="entry name" value="LRR_domain-containing"/>
</dbReference>
<dbReference type="AlphaFoldDB" id="A0AAW1CIF0"/>
<protein>
    <recommendedName>
        <fullName evidence="5">Leucine-rich repeat-containing protein 57</fullName>
    </recommendedName>
</protein>
<proteinExistence type="predicted"/>
<keyword evidence="4" id="KW-1185">Reference proteome</keyword>
<accession>A0AAW1CIF0</accession>
<dbReference type="PANTHER" id="PTHR48051">
    <property type="match status" value="1"/>
</dbReference>
<sequence length="238" mass="26860">MGNAALKKHYTTAEKTGVLNISNRKLVEFPVEVKDLKTSLRSLDISSNKFSKLSSDIGLFINLKTLVLDFNNLTELPSEIGNLVKLETLSLVSNKLKKLPHTLSNLHNLKEINLQNNQLTEFPVMLFDLKHLNVIDLSNNKITEVPDGVNKLYVVELVLNQNQLSQISADISLCPRLKTLRLQENCLSLNSIPCEILKQSNISTLSVEGNLFEMKQFVNLEGYDAYMERYTAVKKKLS</sequence>
<evidence type="ECO:0000256" key="2">
    <source>
        <dbReference type="ARBA" id="ARBA00022737"/>
    </source>
</evidence>
<dbReference type="Gene3D" id="3.80.10.10">
    <property type="entry name" value="Ribonuclease Inhibitor"/>
    <property type="match status" value="1"/>
</dbReference>
<dbReference type="InterPro" id="IPR001611">
    <property type="entry name" value="Leu-rich_rpt"/>
</dbReference>
<dbReference type="SMART" id="SM00369">
    <property type="entry name" value="LRR_TYP"/>
    <property type="match status" value="5"/>
</dbReference>
<dbReference type="GO" id="GO:0005737">
    <property type="term" value="C:cytoplasm"/>
    <property type="evidence" value="ECO:0007669"/>
    <property type="project" value="TreeGrafter"/>
</dbReference>
<dbReference type="SMART" id="SM00364">
    <property type="entry name" value="LRR_BAC"/>
    <property type="match status" value="4"/>
</dbReference>
<evidence type="ECO:0000313" key="3">
    <source>
        <dbReference type="EMBL" id="KAK9498274.1"/>
    </source>
</evidence>
<gene>
    <name evidence="3" type="ORF">O3M35_002944</name>
</gene>
<evidence type="ECO:0000256" key="1">
    <source>
        <dbReference type="ARBA" id="ARBA00022614"/>
    </source>
</evidence>
<dbReference type="Pfam" id="PF00560">
    <property type="entry name" value="LRR_1"/>
    <property type="match status" value="2"/>
</dbReference>
<evidence type="ECO:0008006" key="5">
    <source>
        <dbReference type="Google" id="ProtNLM"/>
    </source>
</evidence>
<dbReference type="SMART" id="SM00365">
    <property type="entry name" value="LRR_SD22"/>
    <property type="match status" value="3"/>
</dbReference>
<keyword evidence="2" id="KW-0677">Repeat</keyword>
<dbReference type="Pfam" id="PF13855">
    <property type="entry name" value="LRR_8"/>
    <property type="match status" value="1"/>
</dbReference>
<reference evidence="3 4" key="1">
    <citation type="submission" date="2022-12" db="EMBL/GenBank/DDBJ databases">
        <title>Chromosome-level genome assembly of true bugs.</title>
        <authorList>
            <person name="Ma L."/>
            <person name="Li H."/>
        </authorList>
    </citation>
    <scope>NUCLEOTIDE SEQUENCE [LARGE SCALE GENOMIC DNA]</scope>
    <source>
        <strain evidence="3">Lab_2022b</strain>
    </source>
</reference>
<evidence type="ECO:0000313" key="4">
    <source>
        <dbReference type="Proteomes" id="UP001461498"/>
    </source>
</evidence>